<dbReference type="InterPro" id="IPR029063">
    <property type="entry name" value="SAM-dependent_MTases_sf"/>
</dbReference>
<dbReference type="GO" id="GO:0008168">
    <property type="term" value="F:methyltransferase activity"/>
    <property type="evidence" value="ECO:0007669"/>
    <property type="project" value="TreeGrafter"/>
</dbReference>
<gene>
    <name evidence="2" type="ORF">CC78DRAFT_616661</name>
</gene>
<keyword evidence="3" id="KW-1185">Reference proteome</keyword>
<accession>A0A9P4K9B5</accession>
<dbReference type="PROSITE" id="PS51143">
    <property type="entry name" value="MT_A70"/>
    <property type="match status" value="1"/>
</dbReference>
<dbReference type="SUPFAM" id="SSF53335">
    <property type="entry name" value="S-adenosyl-L-methionine-dependent methyltransferases"/>
    <property type="match status" value="1"/>
</dbReference>
<dbReference type="GO" id="GO:0005634">
    <property type="term" value="C:nucleus"/>
    <property type="evidence" value="ECO:0007669"/>
    <property type="project" value="TreeGrafter"/>
</dbReference>
<dbReference type="InterPro" id="IPR007757">
    <property type="entry name" value="MT-A70-like"/>
</dbReference>
<protein>
    <submittedName>
        <fullName evidence="2">MT-A70-domain-containing protein</fullName>
    </submittedName>
</protein>
<comment type="caution">
    <text evidence="2">The sequence shown here is derived from an EMBL/GenBank/DDBJ whole genome shotgun (WGS) entry which is preliminary data.</text>
</comment>
<evidence type="ECO:0000313" key="3">
    <source>
        <dbReference type="Proteomes" id="UP000800093"/>
    </source>
</evidence>
<proteinExistence type="inferred from homology"/>
<dbReference type="Proteomes" id="UP000800093">
    <property type="component" value="Unassembled WGS sequence"/>
</dbReference>
<comment type="similarity">
    <text evidence="1">Belongs to the MT-A70-like family.</text>
</comment>
<name>A0A9P4K9B5_9PLEO</name>
<dbReference type="AlphaFoldDB" id="A0A9P4K9B5"/>
<dbReference type="PANTHER" id="PTHR12829:SF4">
    <property type="entry name" value="N(6)-ADENINE-SPECIFIC METHYLTRANSFERASE METTL4"/>
    <property type="match status" value="1"/>
</dbReference>
<dbReference type="EMBL" id="ML986615">
    <property type="protein sequence ID" value="KAF2264496.1"/>
    <property type="molecule type" value="Genomic_DNA"/>
</dbReference>
<dbReference type="PANTHER" id="PTHR12829">
    <property type="entry name" value="N6-ADENOSINE-METHYLTRANSFERASE"/>
    <property type="match status" value="1"/>
</dbReference>
<dbReference type="Pfam" id="PF05063">
    <property type="entry name" value="MT-A70"/>
    <property type="match status" value="1"/>
</dbReference>
<dbReference type="OrthoDB" id="61116at2759"/>
<sequence>MDKRDKAASQTGILYQNKNHDVTLMDIPTSIAVAQGRSDVLRSIRAIDEPYDIRNEPKTEKAKAHHAQYTGSSDLHAEYLVAIDKALAEIRHHVSGSWCVPRKLMTQAPKRRNNDMDVDDPEKELEQRLREWAASKGEEEPFDFNMMMTTLITSGLNAILDDPVTPRWLVSCKPAREIAGSSETFTSVSPKEPWTTSFHNSNDRAVDLTVSPGSFKPETSNQEYCFRIPARSTFFLSDSTHSDSFRASFRELTEEYTLPRHFDFVLLDPPWPSGSVKRKGAYEQFGGMPYMKKTLLKMDIDNYLEHNGLLAIWITNSPTLRQMILGPEGLFQRWNVSFFEEWIWIKTTTTGEPMYCMDKVWRKPYETLLLARAAPNSWTKMETAPIITRKIIAAVPDIHSRKPCLKELIEPYLPTDYSALEVFSRYLVKGWTSWGNEVIKFNWDHYWAADFEPVPSAIQTSP</sequence>
<reference evidence="3" key="1">
    <citation type="journal article" date="2020" name="Stud. Mycol.">
        <title>101 Dothideomycetes genomes: A test case for predicting lifestyles and emergence of pathogens.</title>
        <authorList>
            <person name="Haridas S."/>
            <person name="Albert R."/>
            <person name="Binder M."/>
            <person name="Bloem J."/>
            <person name="LaButti K."/>
            <person name="Salamov A."/>
            <person name="Andreopoulos B."/>
            <person name="Baker S."/>
            <person name="Barry K."/>
            <person name="Bills G."/>
            <person name="Bluhm B."/>
            <person name="Cannon C."/>
            <person name="Castanera R."/>
            <person name="Culley D."/>
            <person name="Daum C."/>
            <person name="Ezra D."/>
            <person name="Gonzalez J."/>
            <person name="Henrissat B."/>
            <person name="Kuo A."/>
            <person name="Liang C."/>
            <person name="Lipzen A."/>
            <person name="Lutzoni F."/>
            <person name="Magnuson J."/>
            <person name="Mondo S."/>
            <person name="Nolan M."/>
            <person name="Ohm R."/>
            <person name="Pangilinan J."/>
            <person name="Park H.-J."/>
            <person name="Ramirez L."/>
            <person name="Alfaro M."/>
            <person name="Sun H."/>
            <person name="Tritt A."/>
            <person name="Yoshinaga Y."/>
            <person name="Zwiers L.-H."/>
            <person name="Turgeon B."/>
            <person name="Goodwin S."/>
            <person name="Spatafora J."/>
            <person name="Crous P."/>
            <person name="Grigoriev I."/>
        </authorList>
    </citation>
    <scope>NUCLEOTIDE SEQUENCE [LARGE SCALE GENOMIC DNA]</scope>
    <source>
        <strain evidence="3">CBS 304.66</strain>
    </source>
</reference>
<organism evidence="2 3">
    <name type="scientific">Lojkania enalia</name>
    <dbReference type="NCBI Taxonomy" id="147567"/>
    <lineage>
        <taxon>Eukaryota</taxon>
        <taxon>Fungi</taxon>
        <taxon>Dikarya</taxon>
        <taxon>Ascomycota</taxon>
        <taxon>Pezizomycotina</taxon>
        <taxon>Dothideomycetes</taxon>
        <taxon>Pleosporomycetidae</taxon>
        <taxon>Pleosporales</taxon>
        <taxon>Pleosporales incertae sedis</taxon>
        <taxon>Lojkania</taxon>
    </lineage>
</organism>
<evidence type="ECO:0000313" key="2">
    <source>
        <dbReference type="EMBL" id="KAF2264496.1"/>
    </source>
</evidence>
<evidence type="ECO:0000256" key="1">
    <source>
        <dbReference type="PROSITE-ProRule" id="PRU00489"/>
    </source>
</evidence>